<organism evidence="1 2">
    <name type="scientific">Pristionchus pacificus</name>
    <name type="common">Parasitic nematode worm</name>
    <dbReference type="NCBI Taxonomy" id="54126"/>
    <lineage>
        <taxon>Eukaryota</taxon>
        <taxon>Metazoa</taxon>
        <taxon>Ecdysozoa</taxon>
        <taxon>Nematoda</taxon>
        <taxon>Chromadorea</taxon>
        <taxon>Rhabditida</taxon>
        <taxon>Rhabditina</taxon>
        <taxon>Diplogasteromorpha</taxon>
        <taxon>Diplogasteroidea</taxon>
        <taxon>Neodiplogasteridae</taxon>
        <taxon>Pristionchus</taxon>
    </lineage>
</organism>
<protein>
    <submittedName>
        <fullName evidence="1">Uncharacterized protein</fullName>
    </submittedName>
</protein>
<evidence type="ECO:0000313" key="2">
    <source>
        <dbReference type="Proteomes" id="UP000005239"/>
    </source>
</evidence>
<accession>A0A8R1YZT4</accession>
<accession>A0A2A6BGX0</accession>
<keyword evidence="2" id="KW-1185">Reference proteome</keyword>
<name>A0A2A6BGX0_PRIPA</name>
<dbReference type="EnsemblMetazoa" id="PPA43458.1">
    <property type="protein sequence ID" value="PPA43458.1"/>
    <property type="gene ID" value="WBGene00281827"/>
</dbReference>
<dbReference type="Proteomes" id="UP000005239">
    <property type="component" value="Unassembled WGS sequence"/>
</dbReference>
<reference evidence="2" key="1">
    <citation type="journal article" date="2008" name="Nat. Genet.">
        <title>The Pristionchus pacificus genome provides a unique perspective on nematode lifestyle and parasitism.</title>
        <authorList>
            <person name="Dieterich C."/>
            <person name="Clifton S.W."/>
            <person name="Schuster L.N."/>
            <person name="Chinwalla A."/>
            <person name="Delehaunty K."/>
            <person name="Dinkelacker I."/>
            <person name="Fulton L."/>
            <person name="Fulton R."/>
            <person name="Godfrey J."/>
            <person name="Minx P."/>
            <person name="Mitreva M."/>
            <person name="Roeseler W."/>
            <person name="Tian H."/>
            <person name="Witte H."/>
            <person name="Yang S.P."/>
            <person name="Wilson R.K."/>
            <person name="Sommer R.J."/>
        </authorList>
    </citation>
    <scope>NUCLEOTIDE SEQUENCE [LARGE SCALE GENOMIC DNA]</scope>
    <source>
        <strain evidence="2">PS312</strain>
    </source>
</reference>
<evidence type="ECO:0000313" key="1">
    <source>
        <dbReference type="EnsemblMetazoa" id="PPA43458.1"/>
    </source>
</evidence>
<dbReference type="AlphaFoldDB" id="A0A2A6BGX0"/>
<sequence length="288" mass="32612">MASDTPLFTIDDRYFKFRKIYENGGTEEMDSIVNFPKMLLIPRESTIDVVDLSGSKSIIDTNTSLPITFGESSLQVIMFMQSDDRSIKDYINECLPDEADKPGIFIVARGQSGLNYLILCPSDRIDSNTDNFITYSLANPLPEEELSEGDISDYSEELNGGYDEITANTMEAEINKVRKGRTIIQSDPADETHRCANRRHLSTSSKKRFFTMALSSYKKAPIMTKEIIERMEQGNLTVINAYEELSKTERSLHEMCRKKTNELLKSDTEIASDLFPNAPDALNQEEVH</sequence>
<gene>
    <name evidence="1" type="primary">WBGene00281827</name>
</gene>
<reference evidence="1" key="2">
    <citation type="submission" date="2022-06" db="UniProtKB">
        <authorList>
            <consortium name="EnsemblMetazoa"/>
        </authorList>
    </citation>
    <scope>IDENTIFICATION</scope>
    <source>
        <strain evidence="1">PS312</strain>
    </source>
</reference>
<proteinExistence type="predicted"/>